<comment type="caution">
    <text evidence="1">The sequence shown here is derived from an EMBL/GenBank/DDBJ whole genome shotgun (WGS) entry which is preliminary data.</text>
</comment>
<name>A0ABS1BV41_9NEIS</name>
<reference evidence="1 2" key="1">
    <citation type="journal article" date="2021" name="Pathogens">
        <title>Isolation and Characterization of Kingella bonacorsii sp. nov., A Novel Kingella Species Detected in a Stable Periodontitis Subject.</title>
        <authorList>
            <person name="Antezack A."/>
            <person name="Boxberger M."/>
            <person name="Rolland C."/>
            <person name="Monnet-Corti V."/>
            <person name="La Scola B."/>
        </authorList>
    </citation>
    <scope>NUCLEOTIDE SEQUENCE [LARGE SCALE GENOMIC DNA]</scope>
    <source>
        <strain evidence="1 2">Marseille-Q4569</strain>
    </source>
</reference>
<sequence>MARRRLADILPISKAMLKQLFGDEPSPLHFRFQAASTPQLFANHKAA</sequence>
<keyword evidence="2" id="KW-1185">Reference proteome</keyword>
<evidence type="ECO:0000313" key="2">
    <source>
        <dbReference type="Proteomes" id="UP000614058"/>
    </source>
</evidence>
<protein>
    <submittedName>
        <fullName evidence="1">Uncharacterized protein</fullName>
    </submittedName>
</protein>
<proteinExistence type="predicted"/>
<dbReference type="Proteomes" id="UP000614058">
    <property type="component" value="Unassembled WGS sequence"/>
</dbReference>
<accession>A0ABS1BV41</accession>
<dbReference type="RefSeq" id="WP_200523163.1">
    <property type="nucleotide sequence ID" value="NZ_JAEHNZ010000004.1"/>
</dbReference>
<gene>
    <name evidence="1" type="ORF">JDW22_11465</name>
</gene>
<organism evidence="1 2">
    <name type="scientific">Kingella bonacorsii</name>
    <dbReference type="NCBI Taxonomy" id="2796361"/>
    <lineage>
        <taxon>Bacteria</taxon>
        <taxon>Pseudomonadati</taxon>
        <taxon>Pseudomonadota</taxon>
        <taxon>Betaproteobacteria</taxon>
        <taxon>Neisseriales</taxon>
        <taxon>Neisseriaceae</taxon>
        <taxon>Kingella</taxon>
    </lineage>
</organism>
<dbReference type="EMBL" id="JAEHNZ010000004">
    <property type="protein sequence ID" value="MBK0397174.1"/>
    <property type="molecule type" value="Genomic_DNA"/>
</dbReference>
<evidence type="ECO:0000313" key="1">
    <source>
        <dbReference type="EMBL" id="MBK0397174.1"/>
    </source>
</evidence>